<dbReference type="InterPro" id="IPR002213">
    <property type="entry name" value="UDP_glucos_trans"/>
</dbReference>
<dbReference type="PROSITE" id="PS00375">
    <property type="entry name" value="UDPGT"/>
    <property type="match status" value="1"/>
</dbReference>
<evidence type="ECO:0000256" key="3">
    <source>
        <dbReference type="ARBA" id="ARBA00022679"/>
    </source>
</evidence>
<keyword evidence="6" id="KW-0175">Coiled coil</keyword>
<sequence length="483" mass="53850">MEDSAKVSPQSSSLNLYFLPFPTPGHMNPLIDLAKVVAFYGHQVTILTTPSNVELIPKHLKVHTFNFPSDQIGLPQGLENLSSAQDNETAYKIWKAMTLIKPQIENFVHQNPPHALILDTMFTWGASKLTTNINGNVNIPTVVFNSMPIFVSCIAEALSSHPQVLASDSSVPFVVPGGLPHDLTLSVKPTPTRFGAFAHPLLHAKQNNSHGIIVNSFAELEHGYTHYYEKLTGAKLWHVGMTSLMVDYCENRSTAEKDSADNECLKWLSSKEPRSVVYICFGSLTRLQKEQYLEIARGIEASGHKFLWVFPKNKNNEVEEEMLPQGFEERMKENDIGMVVRGWVPQCLILKHVSIGGFITHCGWNSVTEGICAGVPMITMPRFGDQILNEKLVSEVHKVGVEVGVLEWSMSPYDARSKVVGWEQIENAVRRVMKDESGELNKRVKEMKEKAHKAVQKGGSSCENLIALLQSLQQKNDHVVDAN</sequence>
<dbReference type="EC" id="2.4.1.-" evidence="5"/>
<protein>
    <recommendedName>
        <fullName evidence="5">Glycosyltransferase</fullName>
        <ecNumber evidence="5">2.4.1.-</ecNumber>
    </recommendedName>
</protein>
<evidence type="ECO:0000256" key="5">
    <source>
        <dbReference type="RuleBase" id="RU362057"/>
    </source>
</evidence>
<evidence type="ECO:0000256" key="2">
    <source>
        <dbReference type="ARBA" id="ARBA00022676"/>
    </source>
</evidence>
<dbReference type="CDD" id="cd03784">
    <property type="entry name" value="GT1_Gtf-like"/>
    <property type="match status" value="1"/>
</dbReference>
<dbReference type="EMBL" id="JAYMYS010000004">
    <property type="protein sequence ID" value="KAK7395433.1"/>
    <property type="molecule type" value="Genomic_DNA"/>
</dbReference>
<dbReference type="AlphaFoldDB" id="A0AAN9SEZ9"/>
<feature type="coiled-coil region" evidence="6">
    <location>
        <begin position="430"/>
        <end position="457"/>
    </location>
</feature>
<keyword evidence="3 4" id="KW-0808">Transferase</keyword>
<gene>
    <name evidence="7" type="ORF">VNO78_15991</name>
</gene>
<dbReference type="Gene3D" id="3.40.50.2000">
    <property type="entry name" value="Glycogen Phosphorylase B"/>
    <property type="match status" value="2"/>
</dbReference>
<dbReference type="InterPro" id="IPR035595">
    <property type="entry name" value="UDP_glycos_trans_CS"/>
</dbReference>
<evidence type="ECO:0000256" key="1">
    <source>
        <dbReference type="ARBA" id="ARBA00009995"/>
    </source>
</evidence>
<comment type="similarity">
    <text evidence="1 4">Belongs to the UDP-glycosyltransferase family.</text>
</comment>
<accession>A0AAN9SEZ9</accession>
<name>A0AAN9SEZ9_PSOTE</name>
<dbReference type="PANTHER" id="PTHR48047:SF182">
    <property type="entry name" value="GLYCOSYLTRANSFERASE"/>
    <property type="match status" value="1"/>
</dbReference>
<proteinExistence type="inferred from homology"/>
<keyword evidence="2 4" id="KW-0328">Glycosyltransferase</keyword>
<evidence type="ECO:0000256" key="4">
    <source>
        <dbReference type="RuleBase" id="RU003718"/>
    </source>
</evidence>
<keyword evidence="8" id="KW-1185">Reference proteome</keyword>
<dbReference type="Pfam" id="PF00201">
    <property type="entry name" value="UDPGT"/>
    <property type="match status" value="1"/>
</dbReference>
<dbReference type="GO" id="GO:0035251">
    <property type="term" value="F:UDP-glucosyltransferase activity"/>
    <property type="evidence" value="ECO:0007669"/>
    <property type="project" value="TreeGrafter"/>
</dbReference>
<dbReference type="Proteomes" id="UP001386955">
    <property type="component" value="Unassembled WGS sequence"/>
</dbReference>
<dbReference type="SUPFAM" id="SSF53756">
    <property type="entry name" value="UDP-Glycosyltransferase/glycogen phosphorylase"/>
    <property type="match status" value="1"/>
</dbReference>
<evidence type="ECO:0000256" key="6">
    <source>
        <dbReference type="SAM" id="Coils"/>
    </source>
</evidence>
<evidence type="ECO:0000313" key="8">
    <source>
        <dbReference type="Proteomes" id="UP001386955"/>
    </source>
</evidence>
<evidence type="ECO:0000313" key="7">
    <source>
        <dbReference type="EMBL" id="KAK7395433.1"/>
    </source>
</evidence>
<organism evidence="7 8">
    <name type="scientific">Psophocarpus tetragonolobus</name>
    <name type="common">Winged bean</name>
    <name type="synonym">Dolichos tetragonolobus</name>
    <dbReference type="NCBI Taxonomy" id="3891"/>
    <lineage>
        <taxon>Eukaryota</taxon>
        <taxon>Viridiplantae</taxon>
        <taxon>Streptophyta</taxon>
        <taxon>Embryophyta</taxon>
        <taxon>Tracheophyta</taxon>
        <taxon>Spermatophyta</taxon>
        <taxon>Magnoliopsida</taxon>
        <taxon>eudicotyledons</taxon>
        <taxon>Gunneridae</taxon>
        <taxon>Pentapetalae</taxon>
        <taxon>rosids</taxon>
        <taxon>fabids</taxon>
        <taxon>Fabales</taxon>
        <taxon>Fabaceae</taxon>
        <taxon>Papilionoideae</taxon>
        <taxon>50 kb inversion clade</taxon>
        <taxon>NPAAA clade</taxon>
        <taxon>indigoferoid/millettioid clade</taxon>
        <taxon>Phaseoleae</taxon>
        <taxon>Psophocarpus</taxon>
    </lineage>
</organism>
<reference evidence="7 8" key="1">
    <citation type="submission" date="2024-01" db="EMBL/GenBank/DDBJ databases">
        <title>The genomes of 5 underutilized Papilionoideae crops provide insights into root nodulation and disease resistanc.</title>
        <authorList>
            <person name="Jiang F."/>
        </authorList>
    </citation>
    <scope>NUCLEOTIDE SEQUENCE [LARGE SCALE GENOMIC DNA]</scope>
    <source>
        <strain evidence="7">DUOXIRENSHENG_FW03</strain>
        <tissue evidence="7">Leaves</tissue>
    </source>
</reference>
<dbReference type="FunFam" id="3.40.50.2000:FF:000047">
    <property type="entry name" value="Glycosyltransferase"/>
    <property type="match status" value="1"/>
</dbReference>
<comment type="caution">
    <text evidence="7">The sequence shown here is derived from an EMBL/GenBank/DDBJ whole genome shotgun (WGS) entry which is preliminary data.</text>
</comment>
<dbReference type="PANTHER" id="PTHR48047">
    <property type="entry name" value="GLYCOSYLTRANSFERASE"/>
    <property type="match status" value="1"/>
</dbReference>